<dbReference type="EMBL" id="JBHUFV010000015">
    <property type="protein sequence ID" value="MFD1931600.1"/>
    <property type="molecule type" value="Genomic_DNA"/>
</dbReference>
<accession>A0ABW4SRX3</accession>
<dbReference type="SUPFAM" id="SSF52540">
    <property type="entry name" value="P-loop containing nucleoside triphosphate hydrolases"/>
    <property type="match status" value="1"/>
</dbReference>
<sequence>MTVQGAIETLRYPANSLVIVTGLPGAGKTTLLRRLYGMDGTESVPFTAGRVTVIDSQQSRARWTGRLRWAPKPVRTGVVFATHVWRIRRGLSVGGPVIAHNRGCGPRVLRAFAWLARRHRAELHLLLLDAPPDVALAGQYARGRVVATTTFTRHRRHWHALLGQVRAGDPNPAKGAHVLDRAGADRLTRIAFGDRQGLALSDG</sequence>
<reference evidence="2" key="1">
    <citation type="journal article" date="2019" name="Int. J. Syst. Evol. Microbiol.">
        <title>The Global Catalogue of Microorganisms (GCM) 10K type strain sequencing project: providing services to taxonomists for standard genome sequencing and annotation.</title>
        <authorList>
            <consortium name="The Broad Institute Genomics Platform"/>
            <consortium name="The Broad Institute Genome Sequencing Center for Infectious Disease"/>
            <person name="Wu L."/>
            <person name="Ma J."/>
        </authorList>
    </citation>
    <scope>NUCLEOTIDE SEQUENCE [LARGE SCALE GENOMIC DNA]</scope>
    <source>
        <strain evidence="2">ICMP 6774ER</strain>
    </source>
</reference>
<protein>
    <submittedName>
        <fullName evidence="1">AAA family ATPase</fullName>
    </submittedName>
</protein>
<dbReference type="Pfam" id="PF13671">
    <property type="entry name" value="AAA_33"/>
    <property type="match status" value="1"/>
</dbReference>
<proteinExistence type="predicted"/>
<evidence type="ECO:0000313" key="1">
    <source>
        <dbReference type="EMBL" id="MFD1931600.1"/>
    </source>
</evidence>
<organism evidence="1 2">
    <name type="scientific">Nonomuraea mangrovi</name>
    <dbReference type="NCBI Taxonomy" id="2316207"/>
    <lineage>
        <taxon>Bacteria</taxon>
        <taxon>Bacillati</taxon>
        <taxon>Actinomycetota</taxon>
        <taxon>Actinomycetes</taxon>
        <taxon>Streptosporangiales</taxon>
        <taxon>Streptosporangiaceae</taxon>
        <taxon>Nonomuraea</taxon>
    </lineage>
</organism>
<comment type="caution">
    <text evidence="1">The sequence shown here is derived from an EMBL/GenBank/DDBJ whole genome shotgun (WGS) entry which is preliminary data.</text>
</comment>
<dbReference type="InterPro" id="IPR027417">
    <property type="entry name" value="P-loop_NTPase"/>
</dbReference>
<dbReference type="RefSeq" id="WP_379571074.1">
    <property type="nucleotide sequence ID" value="NZ_JBHUFV010000015.1"/>
</dbReference>
<dbReference type="Proteomes" id="UP001597368">
    <property type="component" value="Unassembled WGS sequence"/>
</dbReference>
<keyword evidence="2" id="KW-1185">Reference proteome</keyword>
<gene>
    <name evidence="1" type="ORF">ACFSKW_08935</name>
</gene>
<evidence type="ECO:0000313" key="2">
    <source>
        <dbReference type="Proteomes" id="UP001597368"/>
    </source>
</evidence>
<name>A0ABW4SRX3_9ACTN</name>
<dbReference type="Gene3D" id="3.40.50.300">
    <property type="entry name" value="P-loop containing nucleotide triphosphate hydrolases"/>
    <property type="match status" value="1"/>
</dbReference>